<dbReference type="RefSeq" id="WP_042751343.1">
    <property type="nucleotide sequence ID" value="NZ_JPFY01000013.1"/>
</dbReference>
<evidence type="ECO:0008006" key="4">
    <source>
        <dbReference type="Google" id="ProtNLM"/>
    </source>
</evidence>
<keyword evidence="1" id="KW-0472">Membrane</keyword>
<organism evidence="2 3">
    <name type="scientific">Streptococcus mitis</name>
    <dbReference type="NCBI Taxonomy" id="28037"/>
    <lineage>
        <taxon>Bacteria</taxon>
        <taxon>Bacillati</taxon>
        <taxon>Bacillota</taxon>
        <taxon>Bacilli</taxon>
        <taxon>Lactobacillales</taxon>
        <taxon>Streptococcaceae</taxon>
        <taxon>Streptococcus</taxon>
        <taxon>Streptococcus mitis group</taxon>
    </lineage>
</organism>
<feature type="transmembrane region" description="Helical" evidence="1">
    <location>
        <begin position="150"/>
        <end position="167"/>
    </location>
</feature>
<keyword evidence="1" id="KW-0812">Transmembrane</keyword>
<protein>
    <recommendedName>
        <fullName evidence="4">DUF443 family protein</fullName>
    </recommendedName>
</protein>
<dbReference type="EMBL" id="JPFY01000013">
    <property type="protein sequence ID" value="KEQ45320.1"/>
    <property type="molecule type" value="Genomic_DNA"/>
</dbReference>
<dbReference type="AlphaFoldDB" id="A0A081QQU7"/>
<comment type="caution">
    <text evidence="2">The sequence shown here is derived from an EMBL/GenBank/DDBJ whole genome shotgun (WGS) entry which is preliminary data.</text>
</comment>
<evidence type="ECO:0000313" key="2">
    <source>
        <dbReference type="EMBL" id="KEQ45320.1"/>
    </source>
</evidence>
<evidence type="ECO:0000313" key="3">
    <source>
        <dbReference type="Proteomes" id="UP000028089"/>
    </source>
</evidence>
<name>A0A081QQU7_STRMT</name>
<feature type="transmembrane region" description="Helical" evidence="1">
    <location>
        <begin position="43"/>
        <end position="62"/>
    </location>
</feature>
<proteinExistence type="predicted"/>
<sequence length="192" mass="22400">MDEKQIIKLKDVEFVGIGNFEGETVFFDKKTDKMFLGHSKTKFKVSPIAFSTGVALILYVIVREITKVQVFSGFWPLMFGFFLMIIISKLLYRPALNEELVIRPFVLSNTDMMTFLQNEKKNIVKSHLIILLGFLFPVIFSIIYLLISSFLFLFLAILFFMFPLLLLNTKPVQRYKVIHMLDKKYSTKEKDS</sequence>
<dbReference type="PATRIC" id="fig|28037.93.peg.1370"/>
<dbReference type="Proteomes" id="UP000028089">
    <property type="component" value="Unassembled WGS sequence"/>
</dbReference>
<feature type="transmembrane region" description="Helical" evidence="1">
    <location>
        <begin position="74"/>
        <end position="92"/>
    </location>
</feature>
<feature type="transmembrane region" description="Helical" evidence="1">
    <location>
        <begin position="123"/>
        <end position="144"/>
    </location>
</feature>
<reference evidence="2 3" key="1">
    <citation type="submission" date="2014-05" db="EMBL/GenBank/DDBJ databases">
        <authorList>
            <person name="Daugherty S.C."/>
            <person name="Tallon L.J."/>
            <person name="Sadzewicz L."/>
            <person name="Kilian M."/>
            <person name="Tettelin H."/>
        </authorList>
    </citation>
    <scope>NUCLEOTIDE SEQUENCE [LARGE SCALE GENOMIC DNA]</scope>
    <source>
        <strain evidence="2 3">SK578</strain>
    </source>
</reference>
<gene>
    <name evidence="2" type="ORF">SK578_1418</name>
</gene>
<accession>A0A081QQU7</accession>
<keyword evidence="1" id="KW-1133">Transmembrane helix</keyword>
<evidence type="ECO:0000256" key="1">
    <source>
        <dbReference type="SAM" id="Phobius"/>
    </source>
</evidence>